<gene>
    <name evidence="1" type="ORF">L2E82_15504</name>
</gene>
<proteinExistence type="predicted"/>
<sequence length="674" mass="77990">MTKSDRGLEIGLSLPKVYPLYVSISLTQLLFLRSTRQFHEAINVLLKSLTDFQSKIQHSDLRFSFLLYQRPLSYSLPTKMHCMEVSIRCFGNPQTIKQSPFKRNKPQFHLKKMAAVKTNATMTTIQAKTNTTAEQVRPLARFPPSRWGDRFLSFTLDNSELEGYARAMEEPKEDLRRLITDATMESNKKLSLIYSVHRLGLTYLFLQEIEAQLDKLFEEFNLQDYADLDLYTLSINFQVFRHLGYKLPCDVFNKIKDSSSGAFKEGIATDVKGMLGLYECAQLSVRGESILDEAAAFTEAKLKSVVNTLEGNLAKQVIQSLRRPFHHGMTLVEAMLYFSNYDEDCSKHKSLLKLAKLHFNYLELQQKEELRIVSKWWKDMRFQETTPYIRDRVPETYLWILGLYFEPRYSLARIIATKIALFLVVLDDTYDAYATIEEIRLLTDAINRWDMSAMEQIPEYIRPFYKILLDEYAELEKQLAIEGRANIVIASKEAFQDIARGYLEEAEWTNSGYVASFPEYMKNGLITSAVNFFFKSALVGMGEIISENELAWYKSHPKTLQAPELITRLQDDVMTYQFERERGQSATSVDAYIKTYGVSEKEAIYELKIMIENAWKDINEGCLKPREVSMDLLAPILNVARMIDVFYRYDDGFTFPGKTMKEYITLLFVGSVSM</sequence>
<organism evidence="1 2">
    <name type="scientific">Cichorium intybus</name>
    <name type="common">Chicory</name>
    <dbReference type="NCBI Taxonomy" id="13427"/>
    <lineage>
        <taxon>Eukaryota</taxon>
        <taxon>Viridiplantae</taxon>
        <taxon>Streptophyta</taxon>
        <taxon>Embryophyta</taxon>
        <taxon>Tracheophyta</taxon>
        <taxon>Spermatophyta</taxon>
        <taxon>Magnoliopsida</taxon>
        <taxon>eudicotyledons</taxon>
        <taxon>Gunneridae</taxon>
        <taxon>Pentapetalae</taxon>
        <taxon>asterids</taxon>
        <taxon>campanulids</taxon>
        <taxon>Asterales</taxon>
        <taxon>Asteraceae</taxon>
        <taxon>Cichorioideae</taxon>
        <taxon>Cichorieae</taxon>
        <taxon>Cichoriinae</taxon>
        <taxon>Cichorium</taxon>
    </lineage>
</organism>
<dbReference type="EMBL" id="CM042011">
    <property type="protein sequence ID" value="KAI3765470.1"/>
    <property type="molecule type" value="Genomic_DNA"/>
</dbReference>
<reference evidence="1 2" key="2">
    <citation type="journal article" date="2022" name="Mol. Ecol. Resour.">
        <title>The genomes of chicory, endive, great burdock and yacon provide insights into Asteraceae paleo-polyploidization history and plant inulin production.</title>
        <authorList>
            <person name="Fan W."/>
            <person name="Wang S."/>
            <person name="Wang H."/>
            <person name="Wang A."/>
            <person name="Jiang F."/>
            <person name="Liu H."/>
            <person name="Zhao H."/>
            <person name="Xu D."/>
            <person name="Zhang Y."/>
        </authorList>
    </citation>
    <scope>NUCLEOTIDE SEQUENCE [LARGE SCALE GENOMIC DNA]</scope>
    <source>
        <strain evidence="2">cv. Punajuju</strain>
        <tissue evidence="1">Leaves</tissue>
    </source>
</reference>
<reference evidence="2" key="1">
    <citation type="journal article" date="2022" name="Mol. Ecol. Resour.">
        <title>The genomes of chicory, endive, great burdock and yacon provide insights into Asteraceae palaeo-polyploidization history and plant inulin production.</title>
        <authorList>
            <person name="Fan W."/>
            <person name="Wang S."/>
            <person name="Wang H."/>
            <person name="Wang A."/>
            <person name="Jiang F."/>
            <person name="Liu H."/>
            <person name="Zhao H."/>
            <person name="Xu D."/>
            <person name="Zhang Y."/>
        </authorList>
    </citation>
    <scope>NUCLEOTIDE SEQUENCE [LARGE SCALE GENOMIC DNA]</scope>
    <source>
        <strain evidence="2">cv. Punajuju</strain>
    </source>
</reference>
<name>A0ACB9F3J1_CICIN</name>
<protein>
    <submittedName>
        <fullName evidence="1">Uncharacterized protein</fullName>
    </submittedName>
</protein>
<evidence type="ECO:0000313" key="1">
    <source>
        <dbReference type="EMBL" id="KAI3765470.1"/>
    </source>
</evidence>
<dbReference type="Proteomes" id="UP001055811">
    <property type="component" value="Linkage Group LG03"/>
</dbReference>
<accession>A0ACB9F3J1</accession>
<comment type="caution">
    <text evidence="1">The sequence shown here is derived from an EMBL/GenBank/DDBJ whole genome shotgun (WGS) entry which is preliminary data.</text>
</comment>
<evidence type="ECO:0000313" key="2">
    <source>
        <dbReference type="Proteomes" id="UP001055811"/>
    </source>
</evidence>
<keyword evidence="2" id="KW-1185">Reference proteome</keyword>